<proteinExistence type="predicted"/>
<comment type="caution">
    <text evidence="1">The sequence shown here is derived from an EMBL/GenBank/DDBJ whole genome shotgun (WGS) entry which is preliminary data.</text>
</comment>
<dbReference type="EMBL" id="JBEPMC010000003">
    <property type="protein sequence ID" value="MET3578962.1"/>
    <property type="molecule type" value="Genomic_DNA"/>
</dbReference>
<protein>
    <submittedName>
        <fullName evidence="1">GGDEF domain-containing protein</fullName>
    </submittedName>
</protein>
<dbReference type="InterPro" id="IPR043128">
    <property type="entry name" value="Rev_trsase/Diguanyl_cyclase"/>
</dbReference>
<evidence type="ECO:0000313" key="1">
    <source>
        <dbReference type="EMBL" id="MET3578962.1"/>
    </source>
</evidence>
<organism evidence="1 2">
    <name type="scientific">Mesorhizobium robiniae</name>
    <dbReference type="NCBI Taxonomy" id="559315"/>
    <lineage>
        <taxon>Bacteria</taxon>
        <taxon>Pseudomonadati</taxon>
        <taxon>Pseudomonadota</taxon>
        <taxon>Alphaproteobacteria</taxon>
        <taxon>Hyphomicrobiales</taxon>
        <taxon>Phyllobacteriaceae</taxon>
        <taxon>Mesorhizobium</taxon>
    </lineage>
</organism>
<sequence>MLRTAKDRHRGEQFAGLKGVGPLTASFGVGTFKPSEAWSSLYKRVDARLYQAKRTWTQSNDCP</sequence>
<evidence type="ECO:0000313" key="2">
    <source>
        <dbReference type="Proteomes" id="UP001549204"/>
    </source>
</evidence>
<gene>
    <name evidence="1" type="ORF">ABID19_001987</name>
</gene>
<reference evidence="1 2" key="1">
    <citation type="submission" date="2024-06" db="EMBL/GenBank/DDBJ databases">
        <title>Genomic Encyclopedia of Type Strains, Phase IV (KMG-IV): sequencing the most valuable type-strain genomes for metagenomic binning, comparative biology and taxonomic classification.</title>
        <authorList>
            <person name="Goeker M."/>
        </authorList>
    </citation>
    <scope>NUCLEOTIDE SEQUENCE [LARGE SCALE GENOMIC DNA]</scope>
    <source>
        <strain evidence="1 2">DSM 100022</strain>
    </source>
</reference>
<name>A0ABV2GLP3_9HYPH</name>
<dbReference type="Gene3D" id="3.30.70.270">
    <property type="match status" value="1"/>
</dbReference>
<keyword evidence="2" id="KW-1185">Reference proteome</keyword>
<dbReference type="Proteomes" id="UP001549204">
    <property type="component" value="Unassembled WGS sequence"/>
</dbReference>
<accession>A0ABV2GLP3</accession>